<dbReference type="InterPro" id="IPR000864">
    <property type="entry name" value="Prot_inh_pot1"/>
</dbReference>
<dbReference type="SUPFAM" id="SSF54654">
    <property type="entry name" value="CI-2 family of serine protease inhibitors"/>
    <property type="match status" value="1"/>
</dbReference>
<keyword evidence="3" id="KW-0722">Serine protease inhibitor</keyword>
<dbReference type="Proteomes" id="UP000663864">
    <property type="component" value="Unassembled WGS sequence"/>
</dbReference>
<gene>
    <name evidence="5" type="ORF">JBS370_LOCUS6179</name>
    <name evidence="4" type="ORF">ZHD862_LOCUS28286</name>
</gene>
<evidence type="ECO:0000313" key="6">
    <source>
        <dbReference type="Proteomes" id="UP000663864"/>
    </source>
</evidence>
<sequence length="68" mass="7760">MSESKKWPELVGQTFEQASQAILAFDNNLHPYNAKNGMQNRMYDPKRVVCVTDNNGVVTEPPHYTNPH</sequence>
<reference evidence="4" key="1">
    <citation type="submission" date="2021-02" db="EMBL/GenBank/DDBJ databases">
        <authorList>
            <person name="Nowell W R."/>
        </authorList>
    </citation>
    <scope>NUCLEOTIDE SEQUENCE</scope>
</reference>
<comment type="similarity">
    <text evidence="1">Belongs to the protease inhibitor I13 (potato type I serine protease inhibitor) family.</text>
</comment>
<dbReference type="AlphaFoldDB" id="A0A815E621"/>
<dbReference type="InterPro" id="IPR036354">
    <property type="entry name" value="Prot_inh_pot1_sf"/>
</dbReference>
<keyword evidence="2" id="KW-0646">Protease inhibitor</keyword>
<evidence type="ECO:0000313" key="5">
    <source>
        <dbReference type="EMBL" id="CAF3647871.1"/>
    </source>
</evidence>
<organism evidence="4 6">
    <name type="scientific">Rotaria sordida</name>
    <dbReference type="NCBI Taxonomy" id="392033"/>
    <lineage>
        <taxon>Eukaryota</taxon>
        <taxon>Metazoa</taxon>
        <taxon>Spiralia</taxon>
        <taxon>Gnathifera</taxon>
        <taxon>Rotifera</taxon>
        <taxon>Eurotatoria</taxon>
        <taxon>Bdelloidea</taxon>
        <taxon>Philodinida</taxon>
        <taxon>Philodinidae</taxon>
        <taxon>Rotaria</taxon>
    </lineage>
</organism>
<accession>A0A815E621</accession>
<protein>
    <submittedName>
        <fullName evidence="4">Uncharacterized protein</fullName>
    </submittedName>
</protein>
<dbReference type="GO" id="GO:0009611">
    <property type="term" value="P:response to wounding"/>
    <property type="evidence" value="ECO:0007669"/>
    <property type="project" value="InterPro"/>
</dbReference>
<evidence type="ECO:0000313" key="4">
    <source>
        <dbReference type="EMBL" id="CAF1307190.1"/>
    </source>
</evidence>
<dbReference type="EMBL" id="CAJOBD010000335">
    <property type="protein sequence ID" value="CAF3647871.1"/>
    <property type="molecule type" value="Genomic_DNA"/>
</dbReference>
<comment type="caution">
    <text evidence="4">The sequence shown here is derived from an EMBL/GenBank/DDBJ whole genome shotgun (WGS) entry which is preliminary data.</text>
</comment>
<evidence type="ECO:0000256" key="3">
    <source>
        <dbReference type="ARBA" id="ARBA00022900"/>
    </source>
</evidence>
<dbReference type="Pfam" id="PF00280">
    <property type="entry name" value="potato_inhibit"/>
    <property type="match status" value="1"/>
</dbReference>
<dbReference type="Gene3D" id="3.30.10.10">
    <property type="entry name" value="Trypsin Inhibitor V, subunit A"/>
    <property type="match status" value="1"/>
</dbReference>
<evidence type="ECO:0000256" key="1">
    <source>
        <dbReference type="ARBA" id="ARBA00008210"/>
    </source>
</evidence>
<dbReference type="Proteomes" id="UP000663836">
    <property type="component" value="Unassembled WGS sequence"/>
</dbReference>
<proteinExistence type="inferred from homology"/>
<dbReference type="GO" id="GO:0004867">
    <property type="term" value="F:serine-type endopeptidase inhibitor activity"/>
    <property type="evidence" value="ECO:0007669"/>
    <property type="project" value="UniProtKB-KW"/>
</dbReference>
<evidence type="ECO:0000256" key="2">
    <source>
        <dbReference type="ARBA" id="ARBA00022690"/>
    </source>
</evidence>
<name>A0A815E621_9BILA</name>
<dbReference type="EMBL" id="CAJNOT010002338">
    <property type="protein sequence ID" value="CAF1307190.1"/>
    <property type="molecule type" value="Genomic_DNA"/>
</dbReference>